<evidence type="ECO:0000313" key="2">
    <source>
        <dbReference type="EMBL" id="MBW4707693.1"/>
    </source>
</evidence>
<feature type="compositionally biased region" description="Basic and acidic residues" evidence="1">
    <location>
        <begin position="69"/>
        <end position="79"/>
    </location>
</feature>
<gene>
    <name evidence="2" type="ORF">KX928_07830</name>
</gene>
<dbReference type="RefSeq" id="WP_219500769.1">
    <property type="nucleotide sequence ID" value="NZ_JAHXDN010000002.1"/>
</dbReference>
<keyword evidence="3" id="KW-1185">Reference proteome</keyword>
<feature type="region of interest" description="Disordered" evidence="1">
    <location>
        <begin position="140"/>
        <end position="192"/>
    </location>
</feature>
<name>A0A9X1FVL5_9RHOB</name>
<dbReference type="Proteomes" id="UP001138661">
    <property type="component" value="Unassembled WGS sequence"/>
</dbReference>
<feature type="region of interest" description="Disordered" evidence="1">
    <location>
        <begin position="1"/>
        <end position="125"/>
    </location>
</feature>
<feature type="compositionally biased region" description="Polar residues" evidence="1">
    <location>
        <begin position="157"/>
        <end position="168"/>
    </location>
</feature>
<feature type="compositionally biased region" description="Basic and acidic residues" evidence="1">
    <location>
        <begin position="1"/>
        <end position="18"/>
    </location>
</feature>
<protein>
    <submittedName>
        <fullName evidence="2">Uncharacterized protein</fullName>
    </submittedName>
</protein>
<evidence type="ECO:0000256" key="1">
    <source>
        <dbReference type="SAM" id="MobiDB-lite"/>
    </source>
</evidence>
<dbReference type="EMBL" id="JAHXDN010000002">
    <property type="protein sequence ID" value="MBW4707693.1"/>
    <property type="molecule type" value="Genomic_DNA"/>
</dbReference>
<reference evidence="2" key="1">
    <citation type="submission" date="2021-07" db="EMBL/GenBank/DDBJ databases">
        <title>Roseobacter insulae sp. nov., isolated from a tidal flat.</title>
        <authorList>
            <person name="Park S."/>
            <person name="Yoon J.-H."/>
        </authorList>
    </citation>
    <scope>NUCLEOTIDE SEQUENCE</scope>
    <source>
        <strain evidence="2">YSTF-M11</strain>
    </source>
</reference>
<evidence type="ECO:0000313" key="3">
    <source>
        <dbReference type="Proteomes" id="UP001138661"/>
    </source>
</evidence>
<proteinExistence type="predicted"/>
<dbReference type="AlphaFoldDB" id="A0A9X1FVL5"/>
<accession>A0A9X1FVL5</accession>
<organism evidence="2 3">
    <name type="scientific">Roseobacter insulae</name>
    <dbReference type="NCBI Taxonomy" id="2859783"/>
    <lineage>
        <taxon>Bacteria</taxon>
        <taxon>Pseudomonadati</taxon>
        <taxon>Pseudomonadota</taxon>
        <taxon>Alphaproteobacteria</taxon>
        <taxon>Rhodobacterales</taxon>
        <taxon>Roseobacteraceae</taxon>
        <taxon>Roseobacter</taxon>
    </lineage>
</organism>
<sequence>MSDNKRAGADPARSEPTDRFILSPQLRVESRDVLRLQPENAVDTSENWDEFEEPPHVADSGDSGAPEASEPRAAREDSRVNGTEPQAFAPDAGPASGEAGDMPAGLRDTPAAIPGEATPGKASRVEELTAKIAALETAIARTSDQWEPDGDSRDAYSGTQSKGMTWQDSVDLDATGVPVEQTTDSQPSDKTEARAAVDALTDEQILDEIALRDLVSEIVRSELQGALGERITRNVRKLVRREIHRALAAKELE</sequence>
<comment type="caution">
    <text evidence="2">The sequence shown here is derived from an EMBL/GenBank/DDBJ whole genome shotgun (WGS) entry which is preliminary data.</text>
</comment>